<dbReference type="InterPro" id="IPR004089">
    <property type="entry name" value="MCPsignal_dom"/>
</dbReference>
<keyword evidence="4" id="KW-1133">Transmembrane helix</keyword>
<evidence type="ECO:0000256" key="4">
    <source>
        <dbReference type="SAM" id="Phobius"/>
    </source>
</evidence>
<dbReference type="SMART" id="SM00283">
    <property type="entry name" value="MA"/>
    <property type="match status" value="1"/>
</dbReference>
<evidence type="ECO:0000313" key="8">
    <source>
        <dbReference type="Proteomes" id="UP000474024"/>
    </source>
</evidence>
<dbReference type="Gene3D" id="1.10.287.950">
    <property type="entry name" value="Methyl-accepting chemotaxis protein"/>
    <property type="match status" value="1"/>
</dbReference>
<feature type="domain" description="Methyl-accepting transducer" evidence="5">
    <location>
        <begin position="276"/>
        <end position="548"/>
    </location>
</feature>
<proteinExistence type="inferred from homology"/>
<protein>
    <submittedName>
        <fullName evidence="7">Methyl-accepting chemotaxis protein</fullName>
    </submittedName>
</protein>
<organism evidence="7 8">
    <name type="scientific">Roseburia porci</name>
    <dbReference type="NCBI Taxonomy" id="2605790"/>
    <lineage>
        <taxon>Bacteria</taxon>
        <taxon>Bacillati</taxon>
        <taxon>Bacillota</taxon>
        <taxon>Clostridia</taxon>
        <taxon>Lachnospirales</taxon>
        <taxon>Lachnospiraceae</taxon>
        <taxon>Roseburia</taxon>
    </lineage>
</organism>
<dbReference type="Pfam" id="PF00672">
    <property type="entry name" value="HAMP"/>
    <property type="match status" value="1"/>
</dbReference>
<comment type="caution">
    <text evidence="7">The sequence shown here is derived from an EMBL/GenBank/DDBJ whole genome shotgun (WGS) entry which is preliminary data.</text>
</comment>
<dbReference type="CDD" id="cd06225">
    <property type="entry name" value="HAMP"/>
    <property type="match status" value="1"/>
</dbReference>
<dbReference type="PROSITE" id="PS50111">
    <property type="entry name" value="CHEMOTAXIS_TRANSDUC_2"/>
    <property type="match status" value="1"/>
</dbReference>
<dbReference type="AlphaFoldDB" id="A0A6L5YSI4"/>
<dbReference type="Pfam" id="PF12729">
    <property type="entry name" value="4HB_MCP_1"/>
    <property type="match status" value="1"/>
</dbReference>
<dbReference type="GO" id="GO:0004888">
    <property type="term" value="F:transmembrane signaling receptor activity"/>
    <property type="evidence" value="ECO:0007669"/>
    <property type="project" value="InterPro"/>
</dbReference>
<dbReference type="InterPro" id="IPR024478">
    <property type="entry name" value="HlyB_4HB_MCP"/>
</dbReference>
<evidence type="ECO:0000313" key="7">
    <source>
        <dbReference type="EMBL" id="MST74896.1"/>
    </source>
</evidence>
<evidence type="ECO:0000259" key="5">
    <source>
        <dbReference type="PROSITE" id="PS50111"/>
    </source>
</evidence>
<feature type="transmembrane region" description="Helical" evidence="4">
    <location>
        <begin position="13"/>
        <end position="32"/>
    </location>
</feature>
<sequence>MKKLNNISIKFKVMFPIVILGVVVLLASIFSLKDTRHLRNTGIVISDDCTKSIELLMNMSAELESMGKNMYGHCDADTSITKDSFSEVINEKMEKMQSYFDEYKKQSLTNREEEYFGAMEKKFDKYKDGMNQVLDASSKGNSDEAIEAINVIQKPTEDYLSKKIESLINMRETAMDEALNAQQRAYNNARNSSIVFIAISAFMIVFAMYICMKGIVAPMQYISKTLQKLIKNIENNEGDLSVRLKISGKDEIGSVGTSVNAFIQTLQDVMERISDSSRQMDEIVSEVNVKIQNSNENSNDISAVMEELSASMQTMTDTVSGISDDMKEIEERTKKLAERSDHMLDYSDNMDQMANELKNDAVENKQNTDRMANDIIERLQKTIEDSRQVEKVSELTNDILNIADQTNLLALNASIEAARAGQAGRGFAVVASEIGQLSESSRDAAVNIQAINKTVVETVQELIKNSSELVTYIQNNILPDYDKFVSAGTQYNEDAVYIHEVVGDFYQMSDELRQKTVHIMNYVENILGAVKESSEGINLAAANTLDLSNEISDISGRIMQNKTVADELSSEAKHFI</sequence>
<dbReference type="PROSITE" id="PS50885">
    <property type="entry name" value="HAMP"/>
    <property type="match status" value="1"/>
</dbReference>
<dbReference type="InterPro" id="IPR003660">
    <property type="entry name" value="HAMP_dom"/>
</dbReference>
<evidence type="ECO:0000256" key="1">
    <source>
        <dbReference type="ARBA" id="ARBA00023224"/>
    </source>
</evidence>
<comment type="similarity">
    <text evidence="2">Belongs to the methyl-accepting chemotaxis (MCP) protein family.</text>
</comment>
<dbReference type="PANTHER" id="PTHR32089:SF112">
    <property type="entry name" value="LYSOZYME-LIKE PROTEIN-RELATED"/>
    <property type="match status" value="1"/>
</dbReference>
<keyword evidence="1 3" id="KW-0807">Transducer</keyword>
<keyword evidence="8" id="KW-1185">Reference proteome</keyword>
<dbReference type="PANTHER" id="PTHR32089">
    <property type="entry name" value="METHYL-ACCEPTING CHEMOTAXIS PROTEIN MCPB"/>
    <property type="match status" value="1"/>
</dbReference>
<gene>
    <name evidence="7" type="ORF">FYJ75_07610</name>
</gene>
<dbReference type="SUPFAM" id="SSF58104">
    <property type="entry name" value="Methyl-accepting chemotaxis protein (MCP) signaling domain"/>
    <property type="match status" value="1"/>
</dbReference>
<dbReference type="SMART" id="SM00304">
    <property type="entry name" value="HAMP"/>
    <property type="match status" value="1"/>
</dbReference>
<name>A0A6L5YSI4_9FIRM</name>
<evidence type="ECO:0000259" key="6">
    <source>
        <dbReference type="PROSITE" id="PS50885"/>
    </source>
</evidence>
<dbReference type="PRINTS" id="PR00260">
    <property type="entry name" value="CHEMTRNSDUCR"/>
</dbReference>
<reference evidence="7 8" key="1">
    <citation type="submission" date="2019-08" db="EMBL/GenBank/DDBJ databases">
        <title>In-depth cultivation of the pig gut microbiome towards novel bacterial diversity and tailored functional studies.</title>
        <authorList>
            <person name="Wylensek D."/>
            <person name="Hitch T.C.A."/>
            <person name="Clavel T."/>
        </authorList>
    </citation>
    <scope>NUCLEOTIDE SEQUENCE [LARGE SCALE GENOMIC DNA]</scope>
    <source>
        <strain evidence="7 8">MUC/MUC-530-WT-4D</strain>
    </source>
</reference>
<dbReference type="InterPro" id="IPR004090">
    <property type="entry name" value="Chemotax_Me-accpt_rcpt"/>
</dbReference>
<dbReference type="Gene3D" id="6.10.340.10">
    <property type="match status" value="1"/>
</dbReference>
<dbReference type="Proteomes" id="UP000474024">
    <property type="component" value="Unassembled WGS sequence"/>
</dbReference>
<dbReference type="GO" id="GO:0006935">
    <property type="term" value="P:chemotaxis"/>
    <property type="evidence" value="ECO:0007669"/>
    <property type="project" value="InterPro"/>
</dbReference>
<evidence type="ECO:0000256" key="2">
    <source>
        <dbReference type="ARBA" id="ARBA00029447"/>
    </source>
</evidence>
<feature type="transmembrane region" description="Helical" evidence="4">
    <location>
        <begin position="194"/>
        <end position="216"/>
    </location>
</feature>
<feature type="domain" description="HAMP" evidence="6">
    <location>
        <begin position="213"/>
        <end position="271"/>
    </location>
</feature>
<dbReference type="RefSeq" id="WP_154429862.1">
    <property type="nucleotide sequence ID" value="NZ_VUNI01000011.1"/>
</dbReference>
<dbReference type="Pfam" id="PF00015">
    <property type="entry name" value="MCPsignal"/>
    <property type="match status" value="1"/>
</dbReference>
<evidence type="ECO:0000256" key="3">
    <source>
        <dbReference type="PROSITE-ProRule" id="PRU00284"/>
    </source>
</evidence>
<accession>A0A6L5YSI4</accession>
<dbReference type="GO" id="GO:0007165">
    <property type="term" value="P:signal transduction"/>
    <property type="evidence" value="ECO:0007669"/>
    <property type="project" value="UniProtKB-KW"/>
</dbReference>
<keyword evidence="4" id="KW-0472">Membrane</keyword>
<dbReference type="EMBL" id="VUNI01000011">
    <property type="protein sequence ID" value="MST74896.1"/>
    <property type="molecule type" value="Genomic_DNA"/>
</dbReference>
<keyword evidence="4" id="KW-0812">Transmembrane</keyword>
<dbReference type="GO" id="GO:0016020">
    <property type="term" value="C:membrane"/>
    <property type="evidence" value="ECO:0007669"/>
    <property type="project" value="InterPro"/>
</dbReference>